<accession>A8NKD7</accession>
<dbReference type="InParanoid" id="A8NKD7"/>
<name>A8NKD7_COPC7</name>
<feature type="compositionally biased region" description="Polar residues" evidence="1">
    <location>
        <begin position="207"/>
        <end position="220"/>
    </location>
</feature>
<dbReference type="VEuPathDB" id="FungiDB:CC1G_02155"/>
<comment type="caution">
    <text evidence="2">The sequence shown here is derived from an EMBL/GenBank/DDBJ whole genome shotgun (WGS) entry which is preliminary data.</text>
</comment>
<keyword evidence="3" id="KW-1185">Reference proteome</keyword>
<reference evidence="2 3" key="1">
    <citation type="journal article" date="2010" name="Proc. Natl. Acad. Sci. U.S.A.">
        <title>Insights into evolution of multicellular fungi from the assembled chromosomes of the mushroom Coprinopsis cinerea (Coprinus cinereus).</title>
        <authorList>
            <person name="Stajich J.E."/>
            <person name="Wilke S.K."/>
            <person name="Ahren D."/>
            <person name="Au C.H."/>
            <person name="Birren B.W."/>
            <person name="Borodovsky M."/>
            <person name="Burns C."/>
            <person name="Canback B."/>
            <person name="Casselton L.A."/>
            <person name="Cheng C.K."/>
            <person name="Deng J."/>
            <person name="Dietrich F.S."/>
            <person name="Fargo D.C."/>
            <person name="Farman M.L."/>
            <person name="Gathman A.C."/>
            <person name="Goldberg J."/>
            <person name="Guigo R."/>
            <person name="Hoegger P.J."/>
            <person name="Hooker J.B."/>
            <person name="Huggins A."/>
            <person name="James T.Y."/>
            <person name="Kamada T."/>
            <person name="Kilaru S."/>
            <person name="Kodira C."/>
            <person name="Kues U."/>
            <person name="Kupfer D."/>
            <person name="Kwan H.S."/>
            <person name="Lomsadze A."/>
            <person name="Li W."/>
            <person name="Lilly W.W."/>
            <person name="Ma L.J."/>
            <person name="Mackey A.J."/>
            <person name="Manning G."/>
            <person name="Martin F."/>
            <person name="Muraguchi H."/>
            <person name="Natvig D.O."/>
            <person name="Palmerini H."/>
            <person name="Ramesh M.A."/>
            <person name="Rehmeyer C.J."/>
            <person name="Roe B.A."/>
            <person name="Shenoy N."/>
            <person name="Stanke M."/>
            <person name="Ter-Hovhannisyan V."/>
            <person name="Tunlid A."/>
            <person name="Velagapudi R."/>
            <person name="Vision T.J."/>
            <person name="Zeng Q."/>
            <person name="Zolan M.E."/>
            <person name="Pukkila P.J."/>
        </authorList>
    </citation>
    <scope>NUCLEOTIDE SEQUENCE [LARGE SCALE GENOMIC DNA]</scope>
    <source>
        <strain evidence="3">Okayama-7 / 130 / ATCC MYA-4618 / FGSC 9003</strain>
    </source>
</reference>
<protein>
    <submittedName>
        <fullName evidence="2">Uncharacterized protein</fullName>
    </submittedName>
</protein>
<dbReference type="KEGG" id="cci:CC1G_02155"/>
<evidence type="ECO:0000313" key="3">
    <source>
        <dbReference type="Proteomes" id="UP000001861"/>
    </source>
</evidence>
<dbReference type="EMBL" id="AACS02000010">
    <property type="protein sequence ID" value="EAU87396.2"/>
    <property type="molecule type" value="Genomic_DNA"/>
</dbReference>
<evidence type="ECO:0000256" key="1">
    <source>
        <dbReference type="SAM" id="MobiDB-lite"/>
    </source>
</evidence>
<dbReference type="HOGENOM" id="CLU_1175365_0_0_1"/>
<sequence length="236" mass="26763">MTVYVTGVITGFTCIAPTIRIGADRDHPDAKDPNKVLAYQDERGRIYTTAQEALESAGDREVGIGNGDMVINGPITGGMYCQKQITEVWIDRERLPKKGGLVDTAGGSIVEVREEDARFMEEREKLMEELAKLMEEKEKFMEEQEKLMEELTMEEQEMIMEEGVKLMEEAARLMEEAAKRMEEEAVKWREADEQRRDTSKADEENLIPTTPSASNRSSPTRRVGAKVAQWLGVRRS</sequence>
<dbReference type="GeneID" id="6010933"/>
<feature type="compositionally biased region" description="Basic and acidic residues" evidence="1">
    <location>
        <begin position="182"/>
        <end position="203"/>
    </location>
</feature>
<dbReference type="RefSeq" id="XP_001834419.2">
    <property type="nucleotide sequence ID" value="XM_001834367.2"/>
</dbReference>
<evidence type="ECO:0000313" key="2">
    <source>
        <dbReference type="EMBL" id="EAU87396.2"/>
    </source>
</evidence>
<feature type="region of interest" description="Disordered" evidence="1">
    <location>
        <begin position="182"/>
        <end position="236"/>
    </location>
</feature>
<gene>
    <name evidence="2" type="ORF">CC1G_02155</name>
</gene>
<proteinExistence type="predicted"/>
<dbReference type="Proteomes" id="UP000001861">
    <property type="component" value="Unassembled WGS sequence"/>
</dbReference>
<dbReference type="AlphaFoldDB" id="A8NKD7"/>
<dbReference type="Gene3D" id="6.10.250.1010">
    <property type="match status" value="1"/>
</dbReference>
<organism evidence="2 3">
    <name type="scientific">Coprinopsis cinerea (strain Okayama-7 / 130 / ATCC MYA-4618 / FGSC 9003)</name>
    <name type="common">Inky cap fungus</name>
    <name type="synonym">Hormographiella aspergillata</name>
    <dbReference type="NCBI Taxonomy" id="240176"/>
    <lineage>
        <taxon>Eukaryota</taxon>
        <taxon>Fungi</taxon>
        <taxon>Dikarya</taxon>
        <taxon>Basidiomycota</taxon>
        <taxon>Agaricomycotina</taxon>
        <taxon>Agaricomycetes</taxon>
        <taxon>Agaricomycetidae</taxon>
        <taxon>Agaricales</taxon>
        <taxon>Agaricineae</taxon>
        <taxon>Psathyrellaceae</taxon>
        <taxon>Coprinopsis</taxon>
    </lineage>
</organism>